<name>A0A4Z2CQ90_SCHJA</name>
<dbReference type="AlphaFoldDB" id="A0A4Z2CQ90"/>
<accession>A0A4Z2CQ90</accession>
<protein>
    <submittedName>
        <fullName evidence="1">Uncharacterized protein</fullName>
    </submittedName>
</protein>
<reference evidence="1 2" key="1">
    <citation type="submission" date="2019-03" db="EMBL/GenBank/DDBJ databases">
        <title>An improved genome assembly of the fluke Schistosoma japonicum.</title>
        <authorList>
            <person name="Hu W."/>
            <person name="Luo F."/>
            <person name="Yin M."/>
            <person name="Mo X."/>
            <person name="Sun C."/>
            <person name="Wu Q."/>
            <person name="Zhu B."/>
            <person name="Xiang M."/>
            <person name="Wang J."/>
            <person name="Wang Y."/>
            <person name="Zhang T."/>
            <person name="Xu B."/>
            <person name="Zheng H."/>
            <person name="Feng Z."/>
        </authorList>
    </citation>
    <scope>NUCLEOTIDE SEQUENCE [LARGE SCALE GENOMIC DNA]</scope>
    <source>
        <strain evidence="1">HuSjv2</strain>
        <tissue evidence="1">Worms</tissue>
    </source>
</reference>
<dbReference type="EMBL" id="SKCS01000469">
    <property type="protein sequence ID" value="TNN06318.1"/>
    <property type="molecule type" value="Genomic_DNA"/>
</dbReference>
<dbReference type="Proteomes" id="UP000311919">
    <property type="component" value="Unassembled WGS sequence"/>
</dbReference>
<organism evidence="1 2">
    <name type="scientific">Schistosoma japonicum</name>
    <name type="common">Blood fluke</name>
    <dbReference type="NCBI Taxonomy" id="6182"/>
    <lineage>
        <taxon>Eukaryota</taxon>
        <taxon>Metazoa</taxon>
        <taxon>Spiralia</taxon>
        <taxon>Lophotrochozoa</taxon>
        <taxon>Platyhelminthes</taxon>
        <taxon>Trematoda</taxon>
        <taxon>Digenea</taxon>
        <taxon>Strigeidida</taxon>
        <taxon>Schistosomatoidea</taxon>
        <taxon>Schistosomatidae</taxon>
        <taxon>Schistosoma</taxon>
    </lineage>
</organism>
<comment type="caution">
    <text evidence="1">The sequence shown here is derived from an EMBL/GenBank/DDBJ whole genome shotgun (WGS) entry which is preliminary data.</text>
</comment>
<gene>
    <name evidence="1" type="ORF">EWB00_008439</name>
</gene>
<sequence>MPIIQTFVPLRTIIDTDDWEVTDHFSELHMFVVLSPIKGTSKTQMPEFKYVIQIRLSCSNPDLVWNITSGFANCCSNATIHLTQLTIVFFMVEKDIHNAHTIDEFRSCHINLTQHRYHRGL</sequence>
<keyword evidence="2" id="KW-1185">Reference proteome</keyword>
<proteinExistence type="predicted"/>
<evidence type="ECO:0000313" key="2">
    <source>
        <dbReference type="Proteomes" id="UP000311919"/>
    </source>
</evidence>
<evidence type="ECO:0000313" key="1">
    <source>
        <dbReference type="EMBL" id="TNN06318.1"/>
    </source>
</evidence>